<sequence length="389" mass="41222">MRFSPLVDRISGKGADAWSIHWRARELEAAGRDVIMLTVGDPDMAPPPQVIEAVVDALRAGRTTYSPIIGNPEVRAAVAARHQARTGQPTTAENVVLIPGAQAGLYCALQCLAGPGDEVIVPEPMYATYEAVAGAANATVVNVALRPERNFHLDLDDLERALTPRTRVLWLNSPHNPTGAVMTRAEVESAAEFCRRHDLWLLSDEVYADLAYVGPHVSPWSLPGMAERTVVVSSLSKSHAVPGFRSGWIVGPPQLTGHLAKLVLCMLYGGPPFIQAGALVALTEDCPQVAEMAEAYQRRAGIMASILKDVPGLGAKAPEGGMFVMLDVRGTGLSSAAFADGLLDSQGVATLSCDAFGPSAVGHLRISLAAPDARIEDAARRIARYAGSL</sequence>
<dbReference type="GO" id="GO:0004069">
    <property type="term" value="F:L-aspartate:2-oxoglutarate aminotransferase activity"/>
    <property type="evidence" value="ECO:0007669"/>
    <property type="project" value="UniProtKB-EC"/>
</dbReference>
<proteinExistence type="inferred from homology"/>
<dbReference type="InterPro" id="IPR050596">
    <property type="entry name" value="AspAT/PAT-like"/>
</dbReference>
<dbReference type="Gene3D" id="3.40.640.10">
    <property type="entry name" value="Type I PLP-dependent aspartate aminotransferase-like (Major domain)"/>
    <property type="match status" value="1"/>
</dbReference>
<evidence type="ECO:0000256" key="7">
    <source>
        <dbReference type="ARBA" id="ARBA00049185"/>
    </source>
</evidence>
<keyword evidence="10" id="KW-1185">Reference proteome</keyword>
<evidence type="ECO:0000259" key="8">
    <source>
        <dbReference type="Pfam" id="PF00155"/>
    </source>
</evidence>
<protein>
    <recommendedName>
        <fullName evidence="3">aspartate transaminase</fullName>
        <ecNumber evidence="3">2.6.1.1</ecNumber>
    </recommendedName>
</protein>
<dbReference type="SUPFAM" id="SSF53383">
    <property type="entry name" value="PLP-dependent transferases"/>
    <property type="match status" value="1"/>
</dbReference>
<dbReference type="RefSeq" id="WP_044428772.1">
    <property type="nucleotide sequence ID" value="NZ_BJYZ01000023.1"/>
</dbReference>
<dbReference type="InterPro" id="IPR015422">
    <property type="entry name" value="PyrdxlP-dep_Trfase_small"/>
</dbReference>
<dbReference type="GO" id="GO:0030170">
    <property type="term" value="F:pyridoxal phosphate binding"/>
    <property type="evidence" value="ECO:0007669"/>
    <property type="project" value="InterPro"/>
</dbReference>
<dbReference type="CDD" id="cd00609">
    <property type="entry name" value="AAT_like"/>
    <property type="match status" value="1"/>
</dbReference>
<dbReference type="OrthoDB" id="9763453at2"/>
<dbReference type="InterPro" id="IPR004839">
    <property type="entry name" value="Aminotransferase_I/II_large"/>
</dbReference>
<keyword evidence="4" id="KW-0032">Aminotransferase</keyword>
<dbReference type="EC" id="2.6.1.1" evidence="3"/>
<evidence type="ECO:0000256" key="4">
    <source>
        <dbReference type="ARBA" id="ARBA00022576"/>
    </source>
</evidence>
<feature type="domain" description="Aminotransferase class I/classII large" evidence="8">
    <location>
        <begin position="33"/>
        <end position="382"/>
    </location>
</feature>
<comment type="catalytic activity">
    <reaction evidence="7">
        <text>L-aspartate + 2-oxoglutarate = oxaloacetate + L-glutamate</text>
        <dbReference type="Rhea" id="RHEA:21824"/>
        <dbReference type="ChEBI" id="CHEBI:16452"/>
        <dbReference type="ChEBI" id="CHEBI:16810"/>
        <dbReference type="ChEBI" id="CHEBI:29985"/>
        <dbReference type="ChEBI" id="CHEBI:29991"/>
        <dbReference type="EC" id="2.6.1.1"/>
    </reaction>
</comment>
<evidence type="ECO:0000256" key="2">
    <source>
        <dbReference type="ARBA" id="ARBA00007441"/>
    </source>
</evidence>
<dbReference type="Gene3D" id="3.90.1150.10">
    <property type="entry name" value="Aspartate Aminotransferase, domain 1"/>
    <property type="match status" value="1"/>
</dbReference>
<comment type="caution">
    <text evidence="9">The sequence shown here is derived from an EMBL/GenBank/DDBJ whole genome shotgun (WGS) entry which is preliminary data.</text>
</comment>
<dbReference type="InterPro" id="IPR015421">
    <property type="entry name" value="PyrdxlP-dep_Trfase_major"/>
</dbReference>
<evidence type="ECO:0000256" key="1">
    <source>
        <dbReference type="ARBA" id="ARBA00001933"/>
    </source>
</evidence>
<dbReference type="InterPro" id="IPR015424">
    <property type="entry name" value="PyrdxlP-dep_Trfase"/>
</dbReference>
<dbReference type="EMBL" id="BJYZ01000023">
    <property type="protein sequence ID" value="GEO40813.1"/>
    <property type="molecule type" value="Genomic_DNA"/>
</dbReference>
<dbReference type="Pfam" id="PF00155">
    <property type="entry name" value="Aminotran_1_2"/>
    <property type="match status" value="1"/>
</dbReference>
<accession>A0A512DWH2</accession>
<evidence type="ECO:0000256" key="5">
    <source>
        <dbReference type="ARBA" id="ARBA00022679"/>
    </source>
</evidence>
<evidence type="ECO:0000313" key="10">
    <source>
        <dbReference type="Proteomes" id="UP000321523"/>
    </source>
</evidence>
<name>A0A512DWH2_9PROT</name>
<dbReference type="PANTHER" id="PTHR46383">
    <property type="entry name" value="ASPARTATE AMINOTRANSFERASE"/>
    <property type="match status" value="1"/>
</dbReference>
<reference evidence="9 10" key="1">
    <citation type="submission" date="2019-07" db="EMBL/GenBank/DDBJ databases">
        <title>Whole genome shotgun sequence of Skermanella aerolata NBRC 106429.</title>
        <authorList>
            <person name="Hosoyama A."/>
            <person name="Uohara A."/>
            <person name="Ohji S."/>
            <person name="Ichikawa N."/>
        </authorList>
    </citation>
    <scope>NUCLEOTIDE SEQUENCE [LARGE SCALE GENOMIC DNA]</scope>
    <source>
        <strain evidence="9 10">NBRC 106429</strain>
    </source>
</reference>
<gene>
    <name evidence="9" type="primary">aruH</name>
    <name evidence="9" type="ORF">SAE02_49610</name>
</gene>
<keyword evidence="9" id="KW-0670">Pyruvate</keyword>
<dbReference type="Proteomes" id="UP000321523">
    <property type="component" value="Unassembled WGS sequence"/>
</dbReference>
<keyword evidence="6" id="KW-0663">Pyridoxal phosphate</keyword>
<evidence type="ECO:0000256" key="6">
    <source>
        <dbReference type="ARBA" id="ARBA00022898"/>
    </source>
</evidence>
<organism evidence="9 10">
    <name type="scientific">Skermanella aerolata</name>
    <dbReference type="NCBI Taxonomy" id="393310"/>
    <lineage>
        <taxon>Bacteria</taxon>
        <taxon>Pseudomonadati</taxon>
        <taxon>Pseudomonadota</taxon>
        <taxon>Alphaproteobacteria</taxon>
        <taxon>Rhodospirillales</taxon>
        <taxon>Azospirillaceae</taxon>
        <taxon>Skermanella</taxon>
    </lineage>
</organism>
<dbReference type="AlphaFoldDB" id="A0A512DWH2"/>
<keyword evidence="5" id="KW-0808">Transferase</keyword>
<dbReference type="PANTHER" id="PTHR46383:SF1">
    <property type="entry name" value="ASPARTATE AMINOTRANSFERASE"/>
    <property type="match status" value="1"/>
</dbReference>
<evidence type="ECO:0000313" key="9">
    <source>
        <dbReference type="EMBL" id="GEO40813.1"/>
    </source>
</evidence>
<comment type="cofactor">
    <cofactor evidence="1">
        <name>pyridoxal 5'-phosphate</name>
        <dbReference type="ChEBI" id="CHEBI:597326"/>
    </cofactor>
</comment>
<evidence type="ECO:0000256" key="3">
    <source>
        <dbReference type="ARBA" id="ARBA00012753"/>
    </source>
</evidence>
<dbReference type="GO" id="GO:0006520">
    <property type="term" value="P:amino acid metabolic process"/>
    <property type="evidence" value="ECO:0007669"/>
    <property type="project" value="InterPro"/>
</dbReference>
<comment type="similarity">
    <text evidence="2">Belongs to the class-I pyridoxal-phosphate-dependent aminotransferase family.</text>
</comment>